<dbReference type="GO" id="GO:0016787">
    <property type="term" value="F:hydrolase activity"/>
    <property type="evidence" value="ECO:0007669"/>
    <property type="project" value="UniProtKB-KW"/>
</dbReference>
<dbReference type="Gene3D" id="3.40.50.1820">
    <property type="entry name" value="alpha/beta hydrolase"/>
    <property type="match status" value="1"/>
</dbReference>
<dbReference type="InterPro" id="IPR049492">
    <property type="entry name" value="BD-FAE-like_dom"/>
</dbReference>
<dbReference type="EMBL" id="BAABZQ010000001">
    <property type="protein sequence ID" value="GAA6498028.1"/>
    <property type="molecule type" value="Genomic_DNA"/>
</dbReference>
<dbReference type="PANTHER" id="PTHR48081:SF13">
    <property type="entry name" value="ALPHA_BETA HYDROLASE"/>
    <property type="match status" value="1"/>
</dbReference>
<gene>
    <name evidence="3" type="ORF">K340107D12_08440</name>
</gene>
<dbReference type="Pfam" id="PF20434">
    <property type="entry name" value="BD-FAE"/>
    <property type="match status" value="1"/>
</dbReference>
<dbReference type="Proteomes" id="UP001600941">
    <property type="component" value="Unassembled WGS sequence"/>
</dbReference>
<dbReference type="InterPro" id="IPR050300">
    <property type="entry name" value="GDXG_lipolytic_enzyme"/>
</dbReference>
<evidence type="ECO:0000313" key="3">
    <source>
        <dbReference type="EMBL" id="GAA6498028.1"/>
    </source>
</evidence>
<reference evidence="3 4" key="1">
    <citation type="submission" date="2024-04" db="EMBL/GenBank/DDBJ databases">
        <title>Defined microbial consortia suppress multidrug-resistant proinflammatory Enterobacteriaceae via ecological control.</title>
        <authorList>
            <person name="Furuichi M."/>
            <person name="Kawaguchi T."/>
            <person name="Pust M."/>
            <person name="Yasuma K."/>
            <person name="Plichta D."/>
            <person name="Hasegawa N."/>
            <person name="Ohya T."/>
            <person name="Bhattarai S."/>
            <person name="Sasajima S."/>
            <person name="Aoto Y."/>
            <person name="Tuganbaev T."/>
            <person name="Yaginuma M."/>
            <person name="Ueda M."/>
            <person name="Okahashi N."/>
            <person name="Amafuji K."/>
            <person name="Kiridooshi Y."/>
            <person name="Sugita K."/>
            <person name="Strazar M."/>
            <person name="Skelly A."/>
            <person name="Suda W."/>
            <person name="Hattori M."/>
            <person name="Nakamoto N."/>
            <person name="Caballero S."/>
            <person name="Norman J."/>
            <person name="Olle B."/>
            <person name="Tanoue T."/>
            <person name="Arita M."/>
            <person name="Bucci V."/>
            <person name="Atarashi K."/>
            <person name="Xavier R."/>
            <person name="Honda K."/>
        </authorList>
    </citation>
    <scope>NUCLEOTIDE SEQUENCE [LARGE SCALE GENOMIC DNA]</scope>
    <source>
        <strain evidence="4">k34-0107-D12</strain>
    </source>
</reference>
<comment type="caution">
    <text evidence="3">The sequence shown here is derived from an EMBL/GenBank/DDBJ whole genome shotgun (WGS) entry which is preliminary data.</text>
</comment>
<dbReference type="SUPFAM" id="SSF53474">
    <property type="entry name" value="alpha/beta-Hydrolases"/>
    <property type="match status" value="1"/>
</dbReference>
<dbReference type="PANTHER" id="PTHR48081">
    <property type="entry name" value="AB HYDROLASE SUPERFAMILY PROTEIN C4A8.06C"/>
    <property type="match status" value="1"/>
</dbReference>
<keyword evidence="4" id="KW-1185">Reference proteome</keyword>
<evidence type="ECO:0000313" key="4">
    <source>
        <dbReference type="Proteomes" id="UP001600941"/>
    </source>
</evidence>
<keyword evidence="1 3" id="KW-0378">Hydrolase</keyword>
<protein>
    <submittedName>
        <fullName evidence="3">Alpha/beta hydrolase</fullName>
    </submittedName>
</protein>
<evidence type="ECO:0000256" key="1">
    <source>
        <dbReference type="ARBA" id="ARBA00022801"/>
    </source>
</evidence>
<accession>A0ABQ0BNC4</accession>
<proteinExistence type="predicted"/>
<feature type="domain" description="BD-FAE-like" evidence="2">
    <location>
        <begin position="54"/>
        <end position="264"/>
    </location>
</feature>
<organism evidence="3 4">
    <name type="scientific">Blautia parvula</name>
    <dbReference type="NCBI Taxonomy" id="2877527"/>
    <lineage>
        <taxon>Bacteria</taxon>
        <taxon>Bacillati</taxon>
        <taxon>Bacillota</taxon>
        <taxon>Clostridia</taxon>
        <taxon>Lachnospirales</taxon>
        <taxon>Lachnospiraceae</taxon>
        <taxon>Blautia</taxon>
    </lineage>
</organism>
<sequence>MEIKAWTYEEYPGYSEEVPGAVRLKTTGDEVGVRYLHDVEYARVDDVPLHLQILLPFTRNEPDKIYPCMVFIQGSAWMEQDVWMQCAMLSGLARKGYVIAVVQYRHSGLAPFPAQIQDARNAIRYMRVHASEYHADPDGIVVGGDSSGGHTSMFCGIAREGGELDASLFPGVSAEVKGILNYYGSVSMMYEEGFPSTVNHHMEDSPEGLLMGKVNLKEHPELCRKGSVECWITPELDMAPTMIVHGTKDRTIHTYQSVQLYEKMKACGKDVRLYLLEGADHGGAEYWTEEMCSLAHEFIQYCLNRC</sequence>
<dbReference type="InterPro" id="IPR029058">
    <property type="entry name" value="AB_hydrolase_fold"/>
</dbReference>
<evidence type="ECO:0000259" key="2">
    <source>
        <dbReference type="Pfam" id="PF20434"/>
    </source>
</evidence>
<dbReference type="RefSeq" id="WP_227210981.1">
    <property type="nucleotide sequence ID" value="NZ_BAABZQ010000001.1"/>
</dbReference>
<name>A0ABQ0BNC4_9FIRM</name>